<evidence type="ECO:0000313" key="4">
    <source>
        <dbReference type="Proteomes" id="UP001152797"/>
    </source>
</evidence>
<dbReference type="EMBL" id="CAMXCT020005857">
    <property type="protein sequence ID" value="CAL1166810.1"/>
    <property type="molecule type" value="Genomic_DNA"/>
</dbReference>
<dbReference type="EMBL" id="CAMXCT010005857">
    <property type="protein sequence ID" value="CAI4013435.1"/>
    <property type="molecule type" value="Genomic_DNA"/>
</dbReference>
<dbReference type="EMBL" id="CAMXCT030005857">
    <property type="protein sequence ID" value="CAL4800747.1"/>
    <property type="molecule type" value="Genomic_DNA"/>
</dbReference>
<evidence type="ECO:0000256" key="1">
    <source>
        <dbReference type="SAM" id="MobiDB-lite"/>
    </source>
</evidence>
<accession>A0A9P1GH59</accession>
<protein>
    <submittedName>
        <fullName evidence="2">Uncharacterized protein</fullName>
    </submittedName>
</protein>
<comment type="caution">
    <text evidence="2">The sequence shown here is derived from an EMBL/GenBank/DDBJ whole genome shotgun (WGS) entry which is preliminary data.</text>
</comment>
<keyword evidence="4" id="KW-1185">Reference proteome</keyword>
<evidence type="ECO:0000313" key="3">
    <source>
        <dbReference type="EMBL" id="CAL4800747.1"/>
    </source>
</evidence>
<dbReference type="Proteomes" id="UP001152797">
    <property type="component" value="Unassembled WGS sequence"/>
</dbReference>
<feature type="region of interest" description="Disordered" evidence="1">
    <location>
        <begin position="225"/>
        <end position="250"/>
    </location>
</feature>
<reference evidence="3 4" key="2">
    <citation type="submission" date="2024-05" db="EMBL/GenBank/DDBJ databases">
        <authorList>
            <person name="Chen Y."/>
            <person name="Shah S."/>
            <person name="Dougan E. K."/>
            <person name="Thang M."/>
            <person name="Chan C."/>
        </authorList>
    </citation>
    <scope>NUCLEOTIDE SEQUENCE [LARGE SCALE GENOMIC DNA]</scope>
</reference>
<organism evidence="2">
    <name type="scientific">Cladocopium goreaui</name>
    <dbReference type="NCBI Taxonomy" id="2562237"/>
    <lineage>
        <taxon>Eukaryota</taxon>
        <taxon>Sar</taxon>
        <taxon>Alveolata</taxon>
        <taxon>Dinophyceae</taxon>
        <taxon>Suessiales</taxon>
        <taxon>Symbiodiniaceae</taxon>
        <taxon>Cladocopium</taxon>
    </lineage>
</organism>
<reference evidence="2" key="1">
    <citation type="submission" date="2022-10" db="EMBL/GenBank/DDBJ databases">
        <authorList>
            <person name="Chen Y."/>
            <person name="Dougan E. K."/>
            <person name="Chan C."/>
            <person name="Rhodes N."/>
            <person name="Thang M."/>
        </authorList>
    </citation>
    <scope>NUCLEOTIDE SEQUENCE</scope>
</reference>
<gene>
    <name evidence="2" type="ORF">C1SCF055_LOCUS38405</name>
</gene>
<sequence>MSSLSTEFIDACARQLGGKRLQVKFSWEDSQFEQFLSKKPRQILIAPDWIDLPDDDAVRRDAIPKPTRLNKFNVKRHMSEVSWVASENHRLNLALQCWKVIVLDSTSNTDLGKLLMQCIEHGKSDDYIWQVINDAFRAHSLDDAVKLAAVHLNANHSLNVRKPYFSASLFDLEASEMDDVESGPHESESFQMSCNFHDETTLDELKRHTLETGFEQTFSFESGDVSDVSDAAESAESSTDSDSQSDDMERQAVLNGEKNAKDLVPPSDLAGKTCFKHVKSHKLHFVERCKDGVMIFRCGRRCNDNYVKLATVPAFAARGCMTCFGWSDKIDDEVGSPDE</sequence>
<feature type="compositionally biased region" description="Low complexity" evidence="1">
    <location>
        <begin position="225"/>
        <end position="242"/>
    </location>
</feature>
<evidence type="ECO:0000313" key="2">
    <source>
        <dbReference type="EMBL" id="CAI4013435.1"/>
    </source>
</evidence>
<proteinExistence type="predicted"/>
<dbReference type="AlphaFoldDB" id="A0A9P1GH59"/>
<name>A0A9P1GH59_9DINO</name>